<dbReference type="VEuPathDB" id="FungiDB:ASPWEDRAFT_734444"/>
<keyword evidence="2" id="KW-1185">Reference proteome</keyword>
<sequence length="305" mass="35045">MSSTFFQNVPSDTHEWEQAAIAARVLGRSPKFFKRFQSGSEVTQKQFLLYRTICLAIEVPDRLRISKFNYFRLRDAERILRESITFQNYILAISLGQTLGLGDFGLVLEQQLEIREVLEDPIKMQLKLTEFDESIVNTSLIYFLQALTRTIPPDTPNHPRCKWRLKKIALRAHFGNVNGQNHGFVAITDGQMQDITTGRIKAIGQCKKGRRQNHTPQVDMQEASELVALIMEYPDGRLQRVMISQDGDEIYITFAQYGTNWVKHINCQSVLRPGFMILRRFGPWKIGDPADMKHLATIMLTIILG</sequence>
<evidence type="ECO:0000313" key="1">
    <source>
        <dbReference type="EMBL" id="OJJ38257.1"/>
    </source>
</evidence>
<dbReference type="STRING" id="1073089.A0A1L9RTX1"/>
<organism evidence="1 2">
    <name type="scientific">Aspergillus wentii DTO 134E9</name>
    <dbReference type="NCBI Taxonomy" id="1073089"/>
    <lineage>
        <taxon>Eukaryota</taxon>
        <taxon>Fungi</taxon>
        <taxon>Dikarya</taxon>
        <taxon>Ascomycota</taxon>
        <taxon>Pezizomycotina</taxon>
        <taxon>Eurotiomycetes</taxon>
        <taxon>Eurotiomycetidae</taxon>
        <taxon>Eurotiales</taxon>
        <taxon>Aspergillaceae</taxon>
        <taxon>Aspergillus</taxon>
        <taxon>Aspergillus subgen. Cremei</taxon>
    </lineage>
</organism>
<dbReference type="Proteomes" id="UP000184383">
    <property type="component" value="Unassembled WGS sequence"/>
</dbReference>
<evidence type="ECO:0000313" key="2">
    <source>
        <dbReference type="Proteomes" id="UP000184383"/>
    </source>
</evidence>
<protein>
    <submittedName>
        <fullName evidence="1">Uncharacterized protein</fullName>
    </submittedName>
</protein>
<dbReference type="GeneID" id="63755180"/>
<proteinExistence type="predicted"/>
<dbReference type="OrthoDB" id="3508621at2759"/>
<gene>
    <name evidence="1" type="ORF">ASPWEDRAFT_734444</name>
</gene>
<dbReference type="EMBL" id="KV878210">
    <property type="protein sequence ID" value="OJJ38257.1"/>
    <property type="molecule type" value="Genomic_DNA"/>
</dbReference>
<dbReference type="AlphaFoldDB" id="A0A1L9RTX1"/>
<name>A0A1L9RTX1_ASPWE</name>
<dbReference type="RefSeq" id="XP_040691933.1">
    <property type="nucleotide sequence ID" value="XM_040839332.1"/>
</dbReference>
<accession>A0A1L9RTX1</accession>
<reference evidence="2" key="1">
    <citation type="journal article" date="2017" name="Genome Biol.">
        <title>Comparative genomics reveals high biological diversity and specific adaptations in the industrially and medically important fungal genus Aspergillus.</title>
        <authorList>
            <person name="de Vries R.P."/>
            <person name="Riley R."/>
            <person name="Wiebenga A."/>
            <person name="Aguilar-Osorio G."/>
            <person name="Amillis S."/>
            <person name="Uchima C.A."/>
            <person name="Anderluh G."/>
            <person name="Asadollahi M."/>
            <person name="Askin M."/>
            <person name="Barry K."/>
            <person name="Battaglia E."/>
            <person name="Bayram O."/>
            <person name="Benocci T."/>
            <person name="Braus-Stromeyer S.A."/>
            <person name="Caldana C."/>
            <person name="Canovas D."/>
            <person name="Cerqueira G.C."/>
            <person name="Chen F."/>
            <person name="Chen W."/>
            <person name="Choi C."/>
            <person name="Clum A."/>
            <person name="Dos Santos R.A."/>
            <person name="Damasio A.R."/>
            <person name="Diallinas G."/>
            <person name="Emri T."/>
            <person name="Fekete E."/>
            <person name="Flipphi M."/>
            <person name="Freyberg S."/>
            <person name="Gallo A."/>
            <person name="Gournas C."/>
            <person name="Habgood R."/>
            <person name="Hainaut M."/>
            <person name="Harispe M.L."/>
            <person name="Henrissat B."/>
            <person name="Hilden K.S."/>
            <person name="Hope R."/>
            <person name="Hossain A."/>
            <person name="Karabika E."/>
            <person name="Karaffa L."/>
            <person name="Karanyi Z."/>
            <person name="Krasevec N."/>
            <person name="Kuo A."/>
            <person name="Kusch H."/>
            <person name="LaButti K."/>
            <person name="Lagendijk E.L."/>
            <person name="Lapidus A."/>
            <person name="Levasseur A."/>
            <person name="Lindquist E."/>
            <person name="Lipzen A."/>
            <person name="Logrieco A.F."/>
            <person name="MacCabe A."/>
            <person name="Maekelae M.R."/>
            <person name="Malavazi I."/>
            <person name="Melin P."/>
            <person name="Meyer V."/>
            <person name="Mielnichuk N."/>
            <person name="Miskei M."/>
            <person name="Molnar A.P."/>
            <person name="Mule G."/>
            <person name="Ngan C.Y."/>
            <person name="Orejas M."/>
            <person name="Orosz E."/>
            <person name="Ouedraogo J.P."/>
            <person name="Overkamp K.M."/>
            <person name="Park H.-S."/>
            <person name="Perrone G."/>
            <person name="Piumi F."/>
            <person name="Punt P.J."/>
            <person name="Ram A.F."/>
            <person name="Ramon A."/>
            <person name="Rauscher S."/>
            <person name="Record E."/>
            <person name="Riano-Pachon D.M."/>
            <person name="Robert V."/>
            <person name="Roehrig J."/>
            <person name="Ruller R."/>
            <person name="Salamov A."/>
            <person name="Salih N.S."/>
            <person name="Samson R.A."/>
            <person name="Sandor E."/>
            <person name="Sanguinetti M."/>
            <person name="Schuetze T."/>
            <person name="Sepcic K."/>
            <person name="Shelest E."/>
            <person name="Sherlock G."/>
            <person name="Sophianopoulou V."/>
            <person name="Squina F.M."/>
            <person name="Sun H."/>
            <person name="Susca A."/>
            <person name="Todd R.B."/>
            <person name="Tsang A."/>
            <person name="Unkles S.E."/>
            <person name="van de Wiele N."/>
            <person name="van Rossen-Uffink D."/>
            <person name="Oliveira J.V."/>
            <person name="Vesth T.C."/>
            <person name="Visser J."/>
            <person name="Yu J.-H."/>
            <person name="Zhou M."/>
            <person name="Andersen M.R."/>
            <person name="Archer D.B."/>
            <person name="Baker S.E."/>
            <person name="Benoit I."/>
            <person name="Brakhage A.A."/>
            <person name="Braus G.H."/>
            <person name="Fischer R."/>
            <person name="Frisvad J.C."/>
            <person name="Goldman G.H."/>
            <person name="Houbraken J."/>
            <person name="Oakley B."/>
            <person name="Pocsi I."/>
            <person name="Scazzocchio C."/>
            <person name="Seiboth B."/>
            <person name="vanKuyk P.A."/>
            <person name="Wortman J."/>
            <person name="Dyer P.S."/>
            <person name="Grigoriev I.V."/>
        </authorList>
    </citation>
    <scope>NUCLEOTIDE SEQUENCE [LARGE SCALE GENOMIC DNA]</scope>
    <source>
        <strain evidence="2">DTO 134E9</strain>
    </source>
</reference>